<dbReference type="InterPro" id="IPR047343">
    <property type="entry name" value="RUSC1_2"/>
</dbReference>
<evidence type="ECO:0000313" key="4">
    <source>
        <dbReference type="Proteomes" id="UP000594260"/>
    </source>
</evidence>
<sequence>MDVAEEDNSFCSTTLSDVVTFAPGKSLTKHKPRRPSEDDYTDNESSELPGDVLSLEERLAPLGQAFEGEDEVYYDEKWNSCDVPSGLVGNDSIDNAGIEYLRQLQEEQEQLNNSLHALTSHFAQVQFRLKQIIDAPNDNKQALLKELEEFAFRGVPDLREPAEDSREVISPLAMSNDEVVEKQRRKQQELMSRLRNQLQELETYAYETGDGGLPSNVLLERQGFILEQLKACMPLNLEEIEVLTSDKLKEKVDTAIKEIVNPVKIKEQLVQQLRTQVTDLERYIDFLHNDHPVSPTAVKANCSCTCDSHTQGQDAVGTDTDTTDEEGLNSIGCRKHPPRIRRPMRKTASEEERRTQARVIERMASIMQLFAVLHFGSCGSRSQGSGQGFRSNTMKATQKGNHWGDMRAKLELAIDKVLREVDAADTRQSSNSDYASESDESHGESGYNEQLVVAVRKGLASTLRDLLQHGLELSTSRSLLPAVMGCFATRPGQNSSALHIWDLILKYYFFKNGPQYNATPARKLSESFNLNIVNGASSKKTLLGAIHNIVCSHTPLRRSADTHFKAFVCAALNEKRLVAWLKMILRCKPIVERHFAPWSYVRKTGFEDALRSLDRLSSIHFNLPVDLAVKQLQEMHEAF</sequence>
<protein>
    <recommendedName>
        <fullName evidence="2">RUN domain-containing protein</fullName>
    </recommendedName>
</protein>
<feature type="region of interest" description="Disordered" evidence="1">
    <location>
        <begin position="23"/>
        <end position="49"/>
    </location>
</feature>
<dbReference type="PANTHER" id="PTHR15591">
    <property type="entry name" value="RUN AND SH3 DOMAIN CONTAINING"/>
    <property type="match status" value="1"/>
</dbReference>
<dbReference type="RefSeq" id="XP_022649957.1">
    <property type="nucleotide sequence ID" value="XM_022794222.1"/>
</dbReference>
<dbReference type="PROSITE" id="PS50826">
    <property type="entry name" value="RUN"/>
    <property type="match status" value="1"/>
</dbReference>
<organism evidence="3 4">
    <name type="scientific">Varroa destructor</name>
    <name type="common">Honeybee mite</name>
    <dbReference type="NCBI Taxonomy" id="109461"/>
    <lineage>
        <taxon>Eukaryota</taxon>
        <taxon>Metazoa</taxon>
        <taxon>Ecdysozoa</taxon>
        <taxon>Arthropoda</taxon>
        <taxon>Chelicerata</taxon>
        <taxon>Arachnida</taxon>
        <taxon>Acari</taxon>
        <taxon>Parasitiformes</taxon>
        <taxon>Mesostigmata</taxon>
        <taxon>Gamasina</taxon>
        <taxon>Dermanyssoidea</taxon>
        <taxon>Varroidae</taxon>
        <taxon>Varroa</taxon>
    </lineage>
</organism>
<dbReference type="Gene3D" id="1.20.58.900">
    <property type="match status" value="1"/>
</dbReference>
<dbReference type="OrthoDB" id="10068328at2759"/>
<dbReference type="OMA" id="THKGNHW"/>
<dbReference type="SUPFAM" id="SSF140741">
    <property type="entry name" value="RUN domain-like"/>
    <property type="match status" value="1"/>
</dbReference>
<feature type="region of interest" description="Disordered" evidence="1">
    <location>
        <begin position="424"/>
        <end position="447"/>
    </location>
</feature>
<evidence type="ECO:0000313" key="3">
    <source>
        <dbReference type="EnsemblMetazoa" id="XP_022649957"/>
    </source>
</evidence>
<dbReference type="InParanoid" id="A0A7M7JGP7"/>
<dbReference type="EnsemblMetazoa" id="XM_022794222">
    <property type="protein sequence ID" value="XP_022649957"/>
    <property type="gene ID" value="LOC111245619"/>
</dbReference>
<proteinExistence type="predicted"/>
<accession>A0A7M7JGP7</accession>
<evidence type="ECO:0000259" key="2">
    <source>
        <dbReference type="PROSITE" id="PS50826"/>
    </source>
</evidence>
<evidence type="ECO:0000256" key="1">
    <source>
        <dbReference type="SAM" id="MobiDB-lite"/>
    </source>
</evidence>
<dbReference type="AlphaFoldDB" id="A0A7M7JGP7"/>
<feature type="compositionally biased region" description="Basic residues" evidence="1">
    <location>
        <begin position="333"/>
        <end position="345"/>
    </location>
</feature>
<reference evidence="3" key="1">
    <citation type="submission" date="2021-01" db="UniProtKB">
        <authorList>
            <consortium name="EnsemblMetazoa"/>
        </authorList>
    </citation>
    <scope>IDENTIFICATION</scope>
</reference>
<dbReference type="InterPro" id="IPR037213">
    <property type="entry name" value="Run_dom_sf"/>
</dbReference>
<dbReference type="InterPro" id="IPR058732">
    <property type="entry name" value="RUNDC1_M"/>
</dbReference>
<dbReference type="Proteomes" id="UP000594260">
    <property type="component" value="Unplaced"/>
</dbReference>
<keyword evidence="4" id="KW-1185">Reference proteome</keyword>
<dbReference type="GeneID" id="111245619"/>
<feature type="compositionally biased region" description="Polar residues" evidence="1">
    <location>
        <begin position="426"/>
        <end position="435"/>
    </location>
</feature>
<feature type="domain" description="RUN" evidence="2">
    <location>
        <begin position="450"/>
        <end position="628"/>
    </location>
</feature>
<feature type="region of interest" description="Disordered" evidence="1">
    <location>
        <begin position="381"/>
        <end position="402"/>
    </location>
</feature>
<dbReference type="CDD" id="cd17683">
    <property type="entry name" value="RUN_RUNDC1"/>
    <property type="match status" value="1"/>
</dbReference>
<dbReference type="FunCoup" id="A0A7M7JGP7">
    <property type="interactions" value="553"/>
</dbReference>
<dbReference type="InterPro" id="IPR004012">
    <property type="entry name" value="Run_dom"/>
</dbReference>
<feature type="region of interest" description="Disordered" evidence="1">
    <location>
        <begin position="311"/>
        <end position="352"/>
    </location>
</feature>
<name>A0A7M7JGP7_VARDE</name>
<dbReference type="SMART" id="SM00593">
    <property type="entry name" value="RUN"/>
    <property type="match status" value="1"/>
</dbReference>
<dbReference type="Pfam" id="PF26030">
    <property type="entry name" value="RUNDC1"/>
    <property type="match status" value="1"/>
</dbReference>
<dbReference type="Pfam" id="PF02759">
    <property type="entry name" value="RUN"/>
    <property type="match status" value="1"/>
</dbReference>
<dbReference type="PANTHER" id="PTHR15591:SF19">
    <property type="entry name" value="RUN DOMAIN-CONTAINING PROTEIN 1 ISOFORM X1"/>
    <property type="match status" value="1"/>
</dbReference>
<feature type="compositionally biased region" description="Low complexity" evidence="1">
    <location>
        <begin position="381"/>
        <end position="391"/>
    </location>
</feature>
<dbReference type="KEGG" id="vde:111245619"/>